<keyword evidence="10" id="KW-1185">Reference proteome</keyword>
<reference evidence="9 10" key="1">
    <citation type="submission" date="2018-09" db="EMBL/GenBank/DDBJ databases">
        <title>Comparative genomics of Leucobacter spp.</title>
        <authorList>
            <person name="Reis A.C."/>
            <person name="Kolvenbach B.A."/>
            <person name="Corvini P.F.X."/>
            <person name="Nunes O.C."/>
        </authorList>
    </citation>
    <scope>NUCLEOTIDE SEQUENCE [LARGE SCALE GENOMIC DNA]</scope>
    <source>
        <strain evidence="9 10">TAN 31504</strain>
    </source>
</reference>
<dbReference type="NCBIfam" id="NF005929">
    <property type="entry name" value="PRK07946.1"/>
    <property type="match status" value="1"/>
</dbReference>
<dbReference type="InterPro" id="IPR050601">
    <property type="entry name" value="CPA3_antiporter_subunitC"/>
</dbReference>
<feature type="transmembrane region" description="Helical" evidence="8">
    <location>
        <begin position="30"/>
        <end position="53"/>
    </location>
</feature>
<feature type="transmembrane region" description="Helical" evidence="8">
    <location>
        <begin position="73"/>
        <end position="94"/>
    </location>
</feature>
<keyword evidence="3" id="KW-1003">Cell membrane</keyword>
<protein>
    <submittedName>
        <fullName evidence="9">Na(+)/H(+) antiporter subunit C</fullName>
    </submittedName>
</protein>
<feature type="compositionally biased region" description="Acidic residues" evidence="7">
    <location>
        <begin position="112"/>
        <end position="129"/>
    </location>
</feature>
<feature type="region of interest" description="Disordered" evidence="7">
    <location>
        <begin position="110"/>
        <end position="191"/>
    </location>
</feature>
<evidence type="ECO:0000256" key="5">
    <source>
        <dbReference type="ARBA" id="ARBA00022989"/>
    </source>
</evidence>
<evidence type="ECO:0000256" key="3">
    <source>
        <dbReference type="ARBA" id="ARBA00022475"/>
    </source>
</evidence>
<dbReference type="EMBL" id="QYAC01000001">
    <property type="protein sequence ID" value="MBL3677693.1"/>
    <property type="molecule type" value="Genomic_DNA"/>
</dbReference>
<dbReference type="Gene3D" id="1.10.287.3510">
    <property type="match status" value="1"/>
</dbReference>
<accession>A0ABS1SAV9</accession>
<feature type="transmembrane region" description="Helical" evidence="8">
    <location>
        <begin position="6"/>
        <end position="23"/>
    </location>
</feature>
<dbReference type="PANTHER" id="PTHR34583:SF2">
    <property type="entry name" value="ANTIPORTER SUBUNIT MNHC2-RELATED"/>
    <property type="match status" value="1"/>
</dbReference>
<keyword evidence="4 8" id="KW-0812">Transmembrane</keyword>
<evidence type="ECO:0000313" key="10">
    <source>
        <dbReference type="Proteomes" id="UP001645859"/>
    </source>
</evidence>
<keyword evidence="5 8" id="KW-1133">Transmembrane helix</keyword>
<comment type="caution">
    <text evidence="9">The sequence shown here is derived from an EMBL/GenBank/DDBJ whole genome shotgun (WGS) entry which is preliminary data.</text>
</comment>
<comment type="similarity">
    <text evidence="2">Belongs to the CPA3 antiporters (TC 2.A.63) subunit C family.</text>
</comment>
<evidence type="ECO:0000313" key="9">
    <source>
        <dbReference type="EMBL" id="MBL3677693.1"/>
    </source>
</evidence>
<gene>
    <name evidence="9" type="ORF">D3230_00010</name>
</gene>
<evidence type="ECO:0000256" key="8">
    <source>
        <dbReference type="SAM" id="Phobius"/>
    </source>
</evidence>
<evidence type="ECO:0000256" key="7">
    <source>
        <dbReference type="SAM" id="MobiDB-lite"/>
    </source>
</evidence>
<evidence type="ECO:0000256" key="4">
    <source>
        <dbReference type="ARBA" id="ARBA00022692"/>
    </source>
</evidence>
<comment type="subcellular location">
    <subcellularLocation>
        <location evidence="1">Cell membrane</location>
        <topology evidence="1">Multi-pass membrane protein</topology>
    </subcellularLocation>
</comment>
<evidence type="ECO:0000256" key="2">
    <source>
        <dbReference type="ARBA" id="ARBA00010388"/>
    </source>
</evidence>
<name>A0ABS1SAV9_9MICO</name>
<evidence type="ECO:0000256" key="1">
    <source>
        <dbReference type="ARBA" id="ARBA00004651"/>
    </source>
</evidence>
<dbReference type="InterPro" id="IPR039428">
    <property type="entry name" value="NUOK/Mnh_C1-like"/>
</dbReference>
<evidence type="ECO:0000256" key="6">
    <source>
        <dbReference type="ARBA" id="ARBA00023136"/>
    </source>
</evidence>
<sequence length="191" mass="20205">MTMPLVLVAVMVVLYACGVYLMLDRTLTRLLLGFLLVGNATNLLIFLMSGSFGNAPLYGESSAEDMSDPLPQAFVLTAIVITFGVSAFLLALIYRSWRLAAGRDDTVKDGDPDLDFADADELSSDEVTEEGLAGTPDYTDDDDIPDGPDGTEVPLGPTGAGHAVGAAEANPSGHYRVADFTELPSAGEDRR</sequence>
<organism evidence="9 10">
    <name type="scientific">Leucobacter chromiireducens subsp. solipictus</name>
    <dbReference type="NCBI Taxonomy" id="398235"/>
    <lineage>
        <taxon>Bacteria</taxon>
        <taxon>Bacillati</taxon>
        <taxon>Actinomycetota</taxon>
        <taxon>Actinomycetes</taxon>
        <taxon>Micrococcales</taxon>
        <taxon>Microbacteriaceae</taxon>
        <taxon>Leucobacter</taxon>
    </lineage>
</organism>
<proteinExistence type="inferred from homology"/>
<dbReference type="PANTHER" id="PTHR34583">
    <property type="entry name" value="ANTIPORTER SUBUNIT MNHC2-RELATED"/>
    <property type="match status" value="1"/>
</dbReference>
<dbReference type="RefSeq" id="WP_202342979.1">
    <property type="nucleotide sequence ID" value="NZ_BAAAPI010000009.1"/>
</dbReference>
<dbReference type="Proteomes" id="UP001645859">
    <property type="component" value="Unassembled WGS sequence"/>
</dbReference>
<keyword evidence="6 8" id="KW-0472">Membrane</keyword>
<dbReference type="Pfam" id="PF00420">
    <property type="entry name" value="Oxidored_q2"/>
    <property type="match status" value="1"/>
</dbReference>